<sequence>MDEPPGIAEELVVTDHGRRAQRRQRRIRVFTSAGVV</sequence>
<evidence type="ECO:0000313" key="2">
    <source>
        <dbReference type="Proteomes" id="UP000323597"/>
    </source>
</evidence>
<name>A0A5D2XWY9_GOSMU</name>
<protein>
    <submittedName>
        <fullName evidence="1">Uncharacterized protein</fullName>
    </submittedName>
</protein>
<dbReference type="Proteomes" id="UP000323597">
    <property type="component" value="Chromosome A09"/>
</dbReference>
<organism evidence="1 2">
    <name type="scientific">Gossypium mustelinum</name>
    <name type="common">Cotton</name>
    <name type="synonym">Gossypium caicoense</name>
    <dbReference type="NCBI Taxonomy" id="34275"/>
    <lineage>
        <taxon>Eukaryota</taxon>
        <taxon>Viridiplantae</taxon>
        <taxon>Streptophyta</taxon>
        <taxon>Embryophyta</taxon>
        <taxon>Tracheophyta</taxon>
        <taxon>Spermatophyta</taxon>
        <taxon>Magnoliopsida</taxon>
        <taxon>eudicotyledons</taxon>
        <taxon>Gunneridae</taxon>
        <taxon>Pentapetalae</taxon>
        <taxon>rosids</taxon>
        <taxon>malvids</taxon>
        <taxon>Malvales</taxon>
        <taxon>Malvaceae</taxon>
        <taxon>Malvoideae</taxon>
        <taxon>Gossypium</taxon>
    </lineage>
</organism>
<gene>
    <name evidence="1" type="ORF">E1A91_A09G136000v1</name>
</gene>
<keyword evidence="2" id="KW-1185">Reference proteome</keyword>
<dbReference type="EMBL" id="CM017644">
    <property type="protein sequence ID" value="TYJ18625.1"/>
    <property type="molecule type" value="Genomic_DNA"/>
</dbReference>
<reference evidence="1 2" key="1">
    <citation type="submission" date="2019-07" db="EMBL/GenBank/DDBJ databases">
        <title>WGS assembly of Gossypium mustelinum.</title>
        <authorList>
            <person name="Chen Z.J."/>
            <person name="Sreedasyam A."/>
            <person name="Ando A."/>
            <person name="Song Q."/>
            <person name="De L."/>
            <person name="Hulse-Kemp A."/>
            <person name="Ding M."/>
            <person name="Ye W."/>
            <person name="Kirkbride R."/>
            <person name="Jenkins J."/>
            <person name="Plott C."/>
            <person name="Lovell J."/>
            <person name="Lin Y.-M."/>
            <person name="Vaughn R."/>
            <person name="Liu B."/>
            <person name="Li W."/>
            <person name="Simpson S."/>
            <person name="Scheffler B."/>
            <person name="Saski C."/>
            <person name="Grover C."/>
            <person name="Hu G."/>
            <person name="Conover J."/>
            <person name="Carlson J."/>
            <person name="Shu S."/>
            <person name="Boston L."/>
            <person name="Williams M."/>
            <person name="Peterson D."/>
            <person name="Mcgee K."/>
            <person name="Jones D."/>
            <person name="Wendel J."/>
            <person name="Stelly D."/>
            <person name="Grimwood J."/>
            <person name="Schmutz J."/>
        </authorList>
    </citation>
    <scope>NUCLEOTIDE SEQUENCE [LARGE SCALE GENOMIC DNA]</scope>
    <source>
        <strain evidence="1">1408120.09</strain>
    </source>
</reference>
<dbReference type="AlphaFoldDB" id="A0A5D2XWY9"/>
<accession>A0A5D2XWY9</accession>
<proteinExistence type="predicted"/>
<evidence type="ECO:0000313" key="1">
    <source>
        <dbReference type="EMBL" id="TYJ18625.1"/>
    </source>
</evidence>